<organism evidence="2 3">
    <name type="scientific">Propionibacterium freudenreichii subsp. shermanii (strain ATCC 9614 / DSM 4902 / CIP 103027 / NCIMB 8099 / CIRM-BIA1)</name>
    <dbReference type="NCBI Taxonomy" id="754252"/>
    <lineage>
        <taxon>Bacteria</taxon>
        <taxon>Bacillati</taxon>
        <taxon>Actinomycetota</taxon>
        <taxon>Actinomycetes</taxon>
        <taxon>Propionibacteriales</taxon>
        <taxon>Propionibacteriaceae</taxon>
        <taxon>Propionibacterium</taxon>
    </lineage>
</organism>
<dbReference type="Proteomes" id="UP000000936">
    <property type="component" value="Chromosome"/>
</dbReference>
<evidence type="ECO:0000256" key="1">
    <source>
        <dbReference type="SAM" id="MobiDB-lite"/>
    </source>
</evidence>
<keyword evidence="3" id="KW-1185">Reference proteome</keyword>
<proteinExistence type="predicted"/>
<feature type="region of interest" description="Disordered" evidence="1">
    <location>
        <begin position="90"/>
        <end position="114"/>
    </location>
</feature>
<protein>
    <submittedName>
        <fullName evidence="2">Uncharacterized protein</fullName>
    </submittedName>
</protein>
<sequence length="114" mass="12577">MDGEEESAAVVDQTLPYDRVRAGEQARDEQRGLLAGPGPFDEDPPASRQVRGDALQHRHRAHPWFPPHQAELLECLAAPVSGLTERYRQTGQAELSAVQPSPRHDTGAPPVLRR</sequence>
<feature type="compositionally biased region" description="Basic and acidic residues" evidence="1">
    <location>
        <begin position="18"/>
        <end position="31"/>
    </location>
</feature>
<reference evidence="2 3" key="1">
    <citation type="journal article" date="2010" name="PLoS ONE">
        <title>The complete genome of Propionibacterium freudenreichii CIRM-BIA1, a hardy actinobacterium with food and probiotic applications.</title>
        <authorList>
            <person name="Falentin H."/>
            <person name="Deutsch S.M."/>
            <person name="Jan G."/>
            <person name="Loux V."/>
            <person name="Thierry A."/>
            <person name="Parayre S."/>
            <person name="Maillard M.B."/>
            <person name="Dherbecourt J."/>
            <person name="Cousin F.J."/>
            <person name="Jardin J."/>
            <person name="Siguier P."/>
            <person name="Couloux A."/>
            <person name="Barbe V."/>
            <person name="Vacherie B."/>
            <person name="Wincker P."/>
            <person name="Gibrat J.F."/>
            <person name="Gaillardin C."/>
            <person name="Lortal S."/>
        </authorList>
    </citation>
    <scope>NUCLEOTIDE SEQUENCE [LARGE SCALE GENOMIC DNA]</scope>
    <source>
        <strain evidence="3">ATCC 9614 / DSM 4902 / CIP 103027 / NCIMB 8099 / CIRM-BIA1</strain>
    </source>
</reference>
<evidence type="ECO:0000313" key="2">
    <source>
        <dbReference type="EMBL" id="CBL57771.1"/>
    </source>
</evidence>
<dbReference type="HOGENOM" id="CLU_2118885_0_0_11"/>
<dbReference type="AlphaFoldDB" id="D7GGW0"/>
<dbReference type="KEGG" id="pfr:PFREUD_22670"/>
<name>D7GGW0_PROFC</name>
<evidence type="ECO:0000313" key="3">
    <source>
        <dbReference type="Proteomes" id="UP000000936"/>
    </source>
</evidence>
<dbReference type="EMBL" id="FN806773">
    <property type="protein sequence ID" value="CBL57771.1"/>
    <property type="molecule type" value="Genomic_DNA"/>
</dbReference>
<gene>
    <name evidence="2" type="ordered locus">PFREUD_22670</name>
</gene>
<feature type="region of interest" description="Disordered" evidence="1">
    <location>
        <begin position="1"/>
        <end position="62"/>
    </location>
</feature>
<accession>D7GGW0</accession>